<evidence type="ECO:0000313" key="3">
    <source>
        <dbReference type="Proteomes" id="UP000799778"/>
    </source>
</evidence>
<evidence type="ECO:0000256" key="1">
    <source>
        <dbReference type="SAM" id="MobiDB-lite"/>
    </source>
</evidence>
<feature type="compositionally biased region" description="Low complexity" evidence="1">
    <location>
        <begin position="46"/>
        <end position="55"/>
    </location>
</feature>
<proteinExistence type="predicted"/>
<dbReference type="GeneID" id="54291637"/>
<accession>A0A6A5X9M0</accession>
<feature type="region of interest" description="Disordered" evidence="1">
    <location>
        <begin position="1"/>
        <end position="120"/>
    </location>
</feature>
<dbReference type="AlphaFoldDB" id="A0A6A5X9M0"/>
<feature type="compositionally biased region" description="Polar residues" evidence="1">
    <location>
        <begin position="25"/>
        <end position="45"/>
    </location>
</feature>
<sequence length="271" mass="30502">MAEEFLDDLKGYDPFLPSHNLLLPYSSTPPANTRHSPVPTSMATQTHSVSHHSTTNFSPSASGSQNANVPEPTQPKSDSTPPWRRKAPAGTLEAHTLTRRFSTRDGKAPTAFQPKQPSVDIIRDPDSRINRLAKSKVEIPKTLMSTEKLAPSKWIYVNGVKTDGKTNPKKYGCTLRWELGLCFKTFFTYERCEEGERCPWRHKWFDDVEYVFLEEITKGTPVEGFLEHSGRCYLRPKPPVASDKMVTLGRSRSPPPECVEQQAPPSLKYGE</sequence>
<keyword evidence="3" id="KW-1185">Reference proteome</keyword>
<feature type="region of interest" description="Disordered" evidence="1">
    <location>
        <begin position="244"/>
        <end position="271"/>
    </location>
</feature>
<name>A0A6A5X9M0_9PLEO</name>
<dbReference type="OrthoDB" id="3797593at2759"/>
<feature type="compositionally biased region" description="Polar residues" evidence="1">
    <location>
        <begin position="56"/>
        <end position="68"/>
    </location>
</feature>
<evidence type="ECO:0000313" key="2">
    <source>
        <dbReference type="EMBL" id="KAF2009467.1"/>
    </source>
</evidence>
<dbReference type="EMBL" id="ML978078">
    <property type="protein sequence ID" value="KAF2009467.1"/>
    <property type="molecule type" value="Genomic_DNA"/>
</dbReference>
<dbReference type="RefSeq" id="XP_033377806.1">
    <property type="nucleotide sequence ID" value="XM_033534240.1"/>
</dbReference>
<evidence type="ECO:0008006" key="4">
    <source>
        <dbReference type="Google" id="ProtNLM"/>
    </source>
</evidence>
<reference evidence="2" key="1">
    <citation type="journal article" date="2020" name="Stud. Mycol.">
        <title>101 Dothideomycetes genomes: a test case for predicting lifestyles and emergence of pathogens.</title>
        <authorList>
            <person name="Haridas S."/>
            <person name="Albert R."/>
            <person name="Binder M."/>
            <person name="Bloem J."/>
            <person name="Labutti K."/>
            <person name="Salamov A."/>
            <person name="Andreopoulos B."/>
            <person name="Baker S."/>
            <person name="Barry K."/>
            <person name="Bills G."/>
            <person name="Bluhm B."/>
            <person name="Cannon C."/>
            <person name="Castanera R."/>
            <person name="Culley D."/>
            <person name="Daum C."/>
            <person name="Ezra D."/>
            <person name="Gonzalez J."/>
            <person name="Henrissat B."/>
            <person name="Kuo A."/>
            <person name="Liang C."/>
            <person name="Lipzen A."/>
            <person name="Lutzoni F."/>
            <person name="Magnuson J."/>
            <person name="Mondo S."/>
            <person name="Nolan M."/>
            <person name="Ohm R."/>
            <person name="Pangilinan J."/>
            <person name="Park H.-J."/>
            <person name="Ramirez L."/>
            <person name="Alfaro M."/>
            <person name="Sun H."/>
            <person name="Tritt A."/>
            <person name="Yoshinaga Y."/>
            <person name="Zwiers L.-H."/>
            <person name="Turgeon B."/>
            <person name="Goodwin S."/>
            <person name="Spatafora J."/>
            <person name="Crous P."/>
            <person name="Grigoriev I."/>
        </authorList>
    </citation>
    <scope>NUCLEOTIDE SEQUENCE</scope>
    <source>
        <strain evidence="2">CBS 175.79</strain>
    </source>
</reference>
<organism evidence="2 3">
    <name type="scientific">Aaosphaeria arxii CBS 175.79</name>
    <dbReference type="NCBI Taxonomy" id="1450172"/>
    <lineage>
        <taxon>Eukaryota</taxon>
        <taxon>Fungi</taxon>
        <taxon>Dikarya</taxon>
        <taxon>Ascomycota</taxon>
        <taxon>Pezizomycotina</taxon>
        <taxon>Dothideomycetes</taxon>
        <taxon>Pleosporomycetidae</taxon>
        <taxon>Pleosporales</taxon>
        <taxon>Pleosporales incertae sedis</taxon>
        <taxon>Aaosphaeria</taxon>
    </lineage>
</organism>
<protein>
    <recommendedName>
        <fullName evidence="4">C3H1-type domain-containing protein</fullName>
    </recommendedName>
</protein>
<gene>
    <name evidence="2" type="ORF">BU24DRAFT_497091</name>
</gene>
<dbReference type="Proteomes" id="UP000799778">
    <property type="component" value="Unassembled WGS sequence"/>
</dbReference>